<comment type="caution">
    <text evidence="2">The sequence shown here is derived from an EMBL/GenBank/DDBJ whole genome shotgun (WGS) entry which is preliminary data.</text>
</comment>
<reference evidence="2" key="1">
    <citation type="journal article" date="2023" name="Mol. Phylogenet. Evol.">
        <title>Genome-scale phylogeny and comparative genomics of the fungal order Sordariales.</title>
        <authorList>
            <person name="Hensen N."/>
            <person name="Bonometti L."/>
            <person name="Westerberg I."/>
            <person name="Brannstrom I.O."/>
            <person name="Guillou S."/>
            <person name="Cros-Aarteil S."/>
            <person name="Calhoun S."/>
            <person name="Haridas S."/>
            <person name="Kuo A."/>
            <person name="Mondo S."/>
            <person name="Pangilinan J."/>
            <person name="Riley R."/>
            <person name="LaButti K."/>
            <person name="Andreopoulos B."/>
            <person name="Lipzen A."/>
            <person name="Chen C."/>
            <person name="Yan M."/>
            <person name="Daum C."/>
            <person name="Ng V."/>
            <person name="Clum A."/>
            <person name="Steindorff A."/>
            <person name="Ohm R.A."/>
            <person name="Martin F."/>
            <person name="Silar P."/>
            <person name="Natvig D.O."/>
            <person name="Lalanne C."/>
            <person name="Gautier V."/>
            <person name="Ament-Velasquez S.L."/>
            <person name="Kruys A."/>
            <person name="Hutchinson M.I."/>
            <person name="Powell A.J."/>
            <person name="Barry K."/>
            <person name="Miller A.N."/>
            <person name="Grigoriev I.V."/>
            <person name="Debuchy R."/>
            <person name="Gladieux P."/>
            <person name="Hiltunen Thoren M."/>
            <person name="Johannesson H."/>
        </authorList>
    </citation>
    <scope>NUCLEOTIDE SEQUENCE</scope>
    <source>
        <strain evidence="2">CBS 626.80</strain>
    </source>
</reference>
<dbReference type="Proteomes" id="UP001303222">
    <property type="component" value="Unassembled WGS sequence"/>
</dbReference>
<dbReference type="AlphaFoldDB" id="A0AAN6NK76"/>
<feature type="region of interest" description="Disordered" evidence="1">
    <location>
        <begin position="17"/>
        <end position="43"/>
    </location>
</feature>
<reference evidence="2" key="2">
    <citation type="submission" date="2023-06" db="EMBL/GenBank/DDBJ databases">
        <authorList>
            <consortium name="Lawrence Berkeley National Laboratory"/>
            <person name="Mondo S.J."/>
            <person name="Hensen N."/>
            <person name="Bonometti L."/>
            <person name="Westerberg I."/>
            <person name="Brannstrom I.O."/>
            <person name="Guillou S."/>
            <person name="Cros-Aarteil S."/>
            <person name="Calhoun S."/>
            <person name="Haridas S."/>
            <person name="Kuo A."/>
            <person name="Pangilinan J."/>
            <person name="Riley R."/>
            <person name="Labutti K."/>
            <person name="Andreopoulos B."/>
            <person name="Lipzen A."/>
            <person name="Chen C."/>
            <person name="Yanf M."/>
            <person name="Daum C."/>
            <person name="Ng V."/>
            <person name="Clum A."/>
            <person name="Steindorff A."/>
            <person name="Ohm R."/>
            <person name="Martin F."/>
            <person name="Silar P."/>
            <person name="Natvig D."/>
            <person name="Lalanne C."/>
            <person name="Gautier V."/>
            <person name="Ament-Velasquez S.L."/>
            <person name="Kruys A."/>
            <person name="Hutchinson M.I."/>
            <person name="Powell A.J."/>
            <person name="Barry K."/>
            <person name="Miller A.N."/>
            <person name="Grigoriev I.V."/>
            <person name="Debuchy R."/>
            <person name="Gladieux P."/>
            <person name="Thoren M.H."/>
            <person name="Johannesson H."/>
        </authorList>
    </citation>
    <scope>NUCLEOTIDE SEQUENCE</scope>
    <source>
        <strain evidence="2">CBS 626.80</strain>
    </source>
</reference>
<name>A0AAN6NK76_9PEZI</name>
<evidence type="ECO:0000256" key="1">
    <source>
        <dbReference type="SAM" id="MobiDB-lite"/>
    </source>
</evidence>
<evidence type="ECO:0000313" key="2">
    <source>
        <dbReference type="EMBL" id="KAK3946646.1"/>
    </source>
</evidence>
<gene>
    <name evidence="2" type="ORF">QBC32DRAFT_366282</name>
</gene>
<protein>
    <submittedName>
        <fullName evidence="2">Uncharacterized protein</fullName>
    </submittedName>
</protein>
<keyword evidence="3" id="KW-1185">Reference proteome</keyword>
<dbReference type="EMBL" id="MU859605">
    <property type="protein sequence ID" value="KAK3946646.1"/>
    <property type="molecule type" value="Genomic_DNA"/>
</dbReference>
<sequence>MDWDSFLEFVAPGLNPPYQDNVEANSAPPPAVQNPPEQAAAHNGPNLNAIPQAPVAPAAAINNVYNFNAPVQLGFQGLGEPMPLHVYVPGGYVNGGNANGGHLSPVDGNVVNHNNHFNGGNVQNNQFNGNNHHNNGFGDNNFAVHAPPPAPAPPLVPAIKFCDHPGCHNPVEDPGPRVAAGDSILIATQYQ</sequence>
<accession>A0AAN6NK76</accession>
<evidence type="ECO:0000313" key="3">
    <source>
        <dbReference type="Proteomes" id="UP001303222"/>
    </source>
</evidence>
<proteinExistence type="predicted"/>
<organism evidence="2 3">
    <name type="scientific">Pseudoneurospora amorphoporcata</name>
    <dbReference type="NCBI Taxonomy" id="241081"/>
    <lineage>
        <taxon>Eukaryota</taxon>
        <taxon>Fungi</taxon>
        <taxon>Dikarya</taxon>
        <taxon>Ascomycota</taxon>
        <taxon>Pezizomycotina</taxon>
        <taxon>Sordariomycetes</taxon>
        <taxon>Sordariomycetidae</taxon>
        <taxon>Sordariales</taxon>
        <taxon>Sordariaceae</taxon>
        <taxon>Pseudoneurospora</taxon>
    </lineage>
</organism>